<keyword evidence="5" id="KW-1185">Reference proteome</keyword>
<dbReference type="Pfam" id="PF01796">
    <property type="entry name" value="OB_ChsH2_C"/>
    <property type="match status" value="1"/>
</dbReference>
<dbReference type="InterPro" id="IPR052513">
    <property type="entry name" value="Thioester_dehydratase-like"/>
</dbReference>
<dbReference type="InterPro" id="IPR012340">
    <property type="entry name" value="NA-bd_OB-fold"/>
</dbReference>
<dbReference type="InterPro" id="IPR002878">
    <property type="entry name" value="ChsH2_C"/>
</dbReference>
<evidence type="ECO:0000313" key="4">
    <source>
        <dbReference type="EMBL" id="CAG4885401.1"/>
    </source>
</evidence>
<dbReference type="EMBL" id="CAJQUM010000001">
    <property type="protein sequence ID" value="CAG4885401.1"/>
    <property type="molecule type" value="Genomic_DNA"/>
</dbReference>
<gene>
    <name evidence="4" type="ORF">GTOL_13284</name>
</gene>
<dbReference type="RefSeq" id="WP_220637141.1">
    <property type="nucleotide sequence ID" value="NZ_CAJQUM010000001.1"/>
</dbReference>
<dbReference type="PANTHER" id="PTHR34075:SF5">
    <property type="entry name" value="BLR3430 PROTEIN"/>
    <property type="match status" value="1"/>
</dbReference>
<proteinExistence type="predicted"/>
<dbReference type="PANTHER" id="PTHR34075">
    <property type="entry name" value="BLR3430 PROTEIN"/>
    <property type="match status" value="1"/>
</dbReference>
<dbReference type="SUPFAM" id="SSF50249">
    <property type="entry name" value="Nucleic acid-binding proteins"/>
    <property type="match status" value="1"/>
</dbReference>
<evidence type="ECO:0000259" key="3">
    <source>
        <dbReference type="Pfam" id="PF12172"/>
    </source>
</evidence>
<protein>
    <submittedName>
        <fullName evidence="4">Benzoylsuccinyl-CoA thiolase</fullName>
    </submittedName>
</protein>
<feature type="region of interest" description="Disordered" evidence="1">
    <location>
        <begin position="1"/>
        <end position="20"/>
    </location>
</feature>
<organism evidence="4 5">
    <name type="scientific">Georgfuchsia toluolica</name>
    <dbReference type="NCBI Taxonomy" id="424218"/>
    <lineage>
        <taxon>Bacteria</taxon>
        <taxon>Pseudomonadati</taxon>
        <taxon>Pseudomonadota</taxon>
        <taxon>Betaproteobacteria</taxon>
        <taxon>Nitrosomonadales</taxon>
        <taxon>Sterolibacteriaceae</taxon>
        <taxon>Georgfuchsia</taxon>
    </lineage>
</organism>
<dbReference type="Proteomes" id="UP000742786">
    <property type="component" value="Unassembled WGS sequence"/>
</dbReference>
<feature type="domain" description="ChsH2 C-terminal OB-fold" evidence="2">
    <location>
        <begin position="70"/>
        <end position="128"/>
    </location>
</feature>
<accession>A0A916N3S3</accession>
<feature type="domain" description="ChsH2 rubredoxin-like zinc ribbon" evidence="3">
    <location>
        <begin position="37"/>
        <end position="68"/>
    </location>
</feature>
<evidence type="ECO:0000259" key="2">
    <source>
        <dbReference type="Pfam" id="PF01796"/>
    </source>
</evidence>
<evidence type="ECO:0000256" key="1">
    <source>
        <dbReference type="SAM" id="MobiDB-lite"/>
    </source>
</evidence>
<comment type="caution">
    <text evidence="4">The sequence shown here is derived from an EMBL/GenBank/DDBJ whole genome shotgun (WGS) entry which is preliminary data.</text>
</comment>
<reference evidence="4" key="1">
    <citation type="submission" date="2021-04" db="EMBL/GenBank/DDBJ databases">
        <authorList>
            <person name="Hornung B."/>
        </authorList>
    </citation>
    <scope>NUCLEOTIDE SEQUENCE</scope>
    <source>
        <strain evidence="4">G5G6</strain>
    </source>
</reference>
<sequence length="151" mass="17063">MSENKESKKPEKKPAEKKPDITFFHPDLLQVPENGDPPYLTGYRCKSCGNLDFPKPTICLNCWGEEFEVVPLSRKGVLYSVSDIFIGQAGMKTPYIFGYIDLPENLRILAQLQGEPGTYKCDDQVELTVGPIRMNRDGLPIISYMFRKAAN</sequence>
<evidence type="ECO:0000313" key="5">
    <source>
        <dbReference type="Proteomes" id="UP000742786"/>
    </source>
</evidence>
<dbReference type="InterPro" id="IPR022002">
    <property type="entry name" value="ChsH2_Znr"/>
</dbReference>
<dbReference type="AlphaFoldDB" id="A0A916N3S3"/>
<dbReference type="Pfam" id="PF12172">
    <property type="entry name" value="zf-ChsH2"/>
    <property type="match status" value="1"/>
</dbReference>
<name>A0A916N3S3_9PROT</name>